<dbReference type="Gene3D" id="3.40.50.10070">
    <property type="entry name" value="TolB, N-terminal domain"/>
    <property type="match status" value="1"/>
</dbReference>
<evidence type="ECO:0000313" key="9">
    <source>
        <dbReference type="EMBL" id="MBB5272088.1"/>
    </source>
</evidence>
<evidence type="ECO:0000256" key="2">
    <source>
        <dbReference type="ARBA" id="ARBA00009820"/>
    </source>
</evidence>
<dbReference type="SUPFAM" id="SSF52964">
    <property type="entry name" value="TolB, N-terminal domain"/>
    <property type="match status" value="1"/>
</dbReference>
<comment type="caution">
    <text evidence="9">The sequence shown here is derived from an EMBL/GenBank/DDBJ whole genome shotgun (WGS) entry which is preliminary data.</text>
</comment>
<dbReference type="Gene3D" id="2.120.10.30">
    <property type="entry name" value="TolB, C-terminal domain"/>
    <property type="match status" value="1"/>
</dbReference>
<comment type="function">
    <text evidence="7">Part of the Tol-Pal system, which plays a role in outer membrane invagination during cell division and is important for maintaining outer membrane integrity.</text>
</comment>
<feature type="chain" id="PRO_5031649157" description="Tol-Pal system protein TolB" evidence="7">
    <location>
        <begin position="27"/>
        <end position="427"/>
    </location>
</feature>
<feature type="signal peptide" evidence="7">
    <location>
        <begin position="1"/>
        <end position="26"/>
    </location>
</feature>
<feature type="domain" description="TolB N-terminal" evidence="8">
    <location>
        <begin position="29"/>
        <end position="124"/>
    </location>
</feature>
<dbReference type="AlphaFoldDB" id="A0A7W8HHN5"/>
<comment type="similarity">
    <text evidence="2 7">Belongs to the TolB family.</text>
</comment>
<protein>
    <recommendedName>
        <fullName evidence="7">Tol-Pal system protein TolB</fullName>
    </recommendedName>
</protein>
<keyword evidence="5 7" id="KW-0574">Periplasm</keyword>
<dbReference type="InterPro" id="IPR014167">
    <property type="entry name" value="Tol-Pal_TolB"/>
</dbReference>
<organism evidence="9 10">
    <name type="scientific">Quisquiliibacterium transsilvanicum</name>
    <dbReference type="NCBI Taxonomy" id="1549638"/>
    <lineage>
        <taxon>Bacteria</taxon>
        <taxon>Pseudomonadati</taxon>
        <taxon>Pseudomonadota</taxon>
        <taxon>Betaproteobacteria</taxon>
        <taxon>Burkholderiales</taxon>
        <taxon>Burkholderiaceae</taxon>
        <taxon>Quisquiliibacterium</taxon>
    </lineage>
</organism>
<dbReference type="InterPro" id="IPR011659">
    <property type="entry name" value="WD40"/>
</dbReference>
<gene>
    <name evidence="7" type="primary">tolB</name>
    <name evidence="9" type="ORF">HNQ70_002102</name>
</gene>
<dbReference type="InterPro" id="IPR011042">
    <property type="entry name" value="6-blade_b-propeller_TolB-like"/>
</dbReference>
<keyword evidence="3 7" id="KW-0132">Cell division</keyword>
<dbReference type="PANTHER" id="PTHR36842">
    <property type="entry name" value="PROTEIN TOLB HOMOLOG"/>
    <property type="match status" value="1"/>
</dbReference>
<dbReference type="Pfam" id="PF07676">
    <property type="entry name" value="PD40"/>
    <property type="match status" value="5"/>
</dbReference>
<dbReference type="NCBIfam" id="TIGR02800">
    <property type="entry name" value="propeller_TolB"/>
    <property type="match status" value="1"/>
</dbReference>
<name>A0A7W8HHN5_9BURK</name>
<comment type="subcellular location">
    <subcellularLocation>
        <location evidence="1 7">Periplasm</location>
    </subcellularLocation>
</comment>
<evidence type="ECO:0000256" key="3">
    <source>
        <dbReference type="ARBA" id="ARBA00022618"/>
    </source>
</evidence>
<reference evidence="9 10" key="1">
    <citation type="submission" date="2020-08" db="EMBL/GenBank/DDBJ databases">
        <title>Genomic Encyclopedia of Type Strains, Phase IV (KMG-IV): sequencing the most valuable type-strain genomes for metagenomic binning, comparative biology and taxonomic classification.</title>
        <authorList>
            <person name="Goeker M."/>
        </authorList>
    </citation>
    <scope>NUCLEOTIDE SEQUENCE [LARGE SCALE GENOMIC DNA]</scope>
    <source>
        <strain evidence="9 10">DSM 29781</strain>
    </source>
</reference>
<dbReference type="Pfam" id="PF04052">
    <property type="entry name" value="TolB_N"/>
    <property type="match status" value="1"/>
</dbReference>
<evidence type="ECO:0000256" key="1">
    <source>
        <dbReference type="ARBA" id="ARBA00004418"/>
    </source>
</evidence>
<comment type="subunit">
    <text evidence="7">The Tol-Pal system is composed of five core proteins: the inner membrane proteins TolA, TolQ and TolR, the periplasmic protein TolB and the outer membrane protein Pal. They form a network linking the inner and outer membranes and the peptidoglycan layer.</text>
</comment>
<dbReference type="Proteomes" id="UP000532440">
    <property type="component" value="Unassembled WGS sequence"/>
</dbReference>
<dbReference type="RefSeq" id="WP_183967148.1">
    <property type="nucleotide sequence ID" value="NZ_BAABEW010000002.1"/>
</dbReference>
<dbReference type="GO" id="GO:0042597">
    <property type="term" value="C:periplasmic space"/>
    <property type="evidence" value="ECO:0007669"/>
    <property type="project" value="UniProtKB-SubCell"/>
</dbReference>
<sequence length="427" mass="45887" precursor="true">MNRRTFHRLPLLAAAATLLGHLPVHAQMRVDVSGVGATQYPIAIANFASDGRVPQDIVAIVRSDLARSGVFRVVDPQVTLSDSATVNHTEIRARGADAVLGGTISRLADGRYDIRYRLTDVVRQMPVGGESVVAPESDLRFAAHRVADWVYERVTGEKGIFSTRVAFVSKQGNRFRLNIADWDGENIQSPLTSPEPIISPSWSPDGSRLAYVSFEAKKPVVYVHTLATGQRKAVANFKGSNSAPAWSPDGSSLAVALTRDGLSQIYLIGADGGGAARRLTNSSGIDTEPVFSPDGRSLYFTSDRGGSPQIYRMPVSGGAASRITFGSQYNVSPRISPDGRTLAFVTRRDGGFLVAIKDLADGAERVLSDGGREEAPSFAPNGRWVMYATQSGGRDSLMAVTIDGRVKQRLTSAAGDIREPTWGPFPR</sequence>
<evidence type="ECO:0000313" key="10">
    <source>
        <dbReference type="Proteomes" id="UP000532440"/>
    </source>
</evidence>
<evidence type="ECO:0000256" key="4">
    <source>
        <dbReference type="ARBA" id="ARBA00022729"/>
    </source>
</evidence>
<evidence type="ECO:0000256" key="7">
    <source>
        <dbReference type="HAMAP-Rule" id="MF_00671"/>
    </source>
</evidence>
<keyword evidence="4 7" id="KW-0732">Signal</keyword>
<dbReference type="EMBL" id="JACHGB010000004">
    <property type="protein sequence ID" value="MBB5272088.1"/>
    <property type="molecule type" value="Genomic_DNA"/>
</dbReference>
<dbReference type="PANTHER" id="PTHR36842:SF1">
    <property type="entry name" value="PROTEIN TOLB"/>
    <property type="match status" value="1"/>
</dbReference>
<keyword evidence="6 7" id="KW-0131">Cell cycle</keyword>
<accession>A0A7W8HHN5</accession>
<keyword evidence="10" id="KW-1185">Reference proteome</keyword>
<dbReference type="SUPFAM" id="SSF69304">
    <property type="entry name" value="Tricorn protease N-terminal domain"/>
    <property type="match status" value="1"/>
</dbReference>
<dbReference type="GO" id="GO:0051301">
    <property type="term" value="P:cell division"/>
    <property type="evidence" value="ECO:0007669"/>
    <property type="project" value="UniProtKB-UniRule"/>
</dbReference>
<evidence type="ECO:0000256" key="6">
    <source>
        <dbReference type="ARBA" id="ARBA00023306"/>
    </source>
</evidence>
<evidence type="ECO:0000256" key="5">
    <source>
        <dbReference type="ARBA" id="ARBA00022764"/>
    </source>
</evidence>
<dbReference type="GO" id="GO:0017038">
    <property type="term" value="P:protein import"/>
    <property type="evidence" value="ECO:0007669"/>
    <property type="project" value="InterPro"/>
</dbReference>
<dbReference type="InterPro" id="IPR007195">
    <property type="entry name" value="TolB_N"/>
</dbReference>
<dbReference type="HAMAP" id="MF_00671">
    <property type="entry name" value="TolB"/>
    <property type="match status" value="1"/>
</dbReference>
<evidence type="ECO:0000259" key="8">
    <source>
        <dbReference type="Pfam" id="PF04052"/>
    </source>
</evidence>
<proteinExistence type="inferred from homology"/>